<gene>
    <name evidence="2" type="ORF">SCF082_LOCUS42905</name>
</gene>
<proteinExistence type="predicted"/>
<comment type="caution">
    <text evidence="2">The sequence shown here is derived from an EMBL/GenBank/DDBJ whole genome shotgun (WGS) entry which is preliminary data.</text>
</comment>
<dbReference type="Proteomes" id="UP001642464">
    <property type="component" value="Unassembled WGS sequence"/>
</dbReference>
<protein>
    <submittedName>
        <fullName evidence="2">Uncharacterized protein</fullName>
    </submittedName>
</protein>
<feature type="region of interest" description="Disordered" evidence="1">
    <location>
        <begin position="170"/>
        <end position="213"/>
    </location>
</feature>
<dbReference type="EMBL" id="CAXAMM010040092">
    <property type="protein sequence ID" value="CAK9091039.1"/>
    <property type="molecule type" value="Genomic_DNA"/>
</dbReference>
<organism evidence="2 3">
    <name type="scientific">Durusdinium trenchii</name>
    <dbReference type="NCBI Taxonomy" id="1381693"/>
    <lineage>
        <taxon>Eukaryota</taxon>
        <taxon>Sar</taxon>
        <taxon>Alveolata</taxon>
        <taxon>Dinophyceae</taxon>
        <taxon>Suessiales</taxon>
        <taxon>Symbiodiniaceae</taxon>
        <taxon>Durusdinium</taxon>
    </lineage>
</organism>
<evidence type="ECO:0000313" key="2">
    <source>
        <dbReference type="EMBL" id="CAK9091039.1"/>
    </source>
</evidence>
<feature type="region of interest" description="Disordered" evidence="1">
    <location>
        <begin position="226"/>
        <end position="262"/>
    </location>
</feature>
<feature type="compositionally biased region" description="Low complexity" evidence="1">
    <location>
        <begin position="199"/>
        <end position="213"/>
    </location>
</feature>
<sequence length="262" mass="29523">MAGISNMKKADLVEAIRALGEEPPSKWTNTELRVRLLELEEEQGITRTKGKIRTSHQGWMVELNKHSKKKADLIQFCQSTLQLPLEGTETRPQLEKKAVEKIYAISEPSGQDPMGFGMHSQLSYQEVMDEHPSYGEWAHQTAMEGSCHPRLSRFAHWYVAQRDVRQELQLPVKTKLTPPPEKASTKNQKGGYPIPSPGKATSSTSEPEASTKAVMVKMMETLTALKEEVETLKEERPRKKKEKGDDEMSYTLVSEAQESAEA</sequence>
<accession>A0ABP0QSW5</accession>
<reference evidence="2 3" key="1">
    <citation type="submission" date="2024-02" db="EMBL/GenBank/DDBJ databases">
        <authorList>
            <person name="Chen Y."/>
            <person name="Shah S."/>
            <person name="Dougan E. K."/>
            <person name="Thang M."/>
            <person name="Chan C."/>
        </authorList>
    </citation>
    <scope>NUCLEOTIDE SEQUENCE [LARGE SCALE GENOMIC DNA]</scope>
</reference>
<evidence type="ECO:0000313" key="3">
    <source>
        <dbReference type="Proteomes" id="UP001642464"/>
    </source>
</evidence>
<name>A0ABP0QSW5_9DINO</name>
<feature type="compositionally biased region" description="Polar residues" evidence="1">
    <location>
        <begin position="251"/>
        <end position="262"/>
    </location>
</feature>
<keyword evidence="3" id="KW-1185">Reference proteome</keyword>
<evidence type="ECO:0000256" key="1">
    <source>
        <dbReference type="SAM" id="MobiDB-lite"/>
    </source>
</evidence>
<feature type="compositionally biased region" description="Basic and acidic residues" evidence="1">
    <location>
        <begin position="226"/>
        <end position="246"/>
    </location>
</feature>